<evidence type="ECO:0000313" key="3">
    <source>
        <dbReference type="WBParaSite" id="GPUH_0000899001-mRNA-1"/>
    </source>
</evidence>
<dbReference type="Proteomes" id="UP000271098">
    <property type="component" value="Unassembled WGS sequence"/>
</dbReference>
<dbReference type="AlphaFoldDB" id="A0A183DJT9"/>
<evidence type="ECO:0000313" key="1">
    <source>
        <dbReference type="EMBL" id="VDK66830.1"/>
    </source>
</evidence>
<accession>A0A183DJT9</accession>
<keyword evidence="2" id="KW-1185">Reference proteome</keyword>
<gene>
    <name evidence="1" type="ORF">GPUH_LOCUS8981</name>
</gene>
<organism evidence="3">
    <name type="scientific">Gongylonema pulchrum</name>
    <dbReference type="NCBI Taxonomy" id="637853"/>
    <lineage>
        <taxon>Eukaryota</taxon>
        <taxon>Metazoa</taxon>
        <taxon>Ecdysozoa</taxon>
        <taxon>Nematoda</taxon>
        <taxon>Chromadorea</taxon>
        <taxon>Rhabditida</taxon>
        <taxon>Spirurina</taxon>
        <taxon>Spiruromorpha</taxon>
        <taxon>Spiruroidea</taxon>
        <taxon>Gongylonematidae</taxon>
        <taxon>Gongylonema</taxon>
    </lineage>
</organism>
<dbReference type="EMBL" id="UYRT01027846">
    <property type="protein sequence ID" value="VDK66830.1"/>
    <property type="molecule type" value="Genomic_DNA"/>
</dbReference>
<name>A0A183DJT9_9BILA</name>
<evidence type="ECO:0000313" key="2">
    <source>
        <dbReference type="Proteomes" id="UP000271098"/>
    </source>
</evidence>
<dbReference type="WBParaSite" id="GPUH_0000899001-mRNA-1">
    <property type="protein sequence ID" value="GPUH_0000899001-mRNA-1"/>
    <property type="gene ID" value="GPUH_0000899001"/>
</dbReference>
<protein>
    <submittedName>
        <fullName evidence="3">Ovule protein</fullName>
    </submittedName>
</protein>
<reference evidence="1 2" key="2">
    <citation type="submission" date="2018-11" db="EMBL/GenBank/DDBJ databases">
        <authorList>
            <consortium name="Pathogen Informatics"/>
        </authorList>
    </citation>
    <scope>NUCLEOTIDE SEQUENCE [LARGE SCALE GENOMIC DNA]</scope>
</reference>
<reference evidence="3" key="1">
    <citation type="submission" date="2016-06" db="UniProtKB">
        <authorList>
            <consortium name="WormBaseParasite"/>
        </authorList>
    </citation>
    <scope>IDENTIFICATION</scope>
</reference>
<proteinExistence type="predicted"/>
<sequence>MTLLHGLKHWDFRNIPENFNSFKLLVSICCPVIVSCSRSSVLHVSLIGNSSYSH</sequence>